<keyword evidence="2" id="KW-1185">Reference proteome</keyword>
<proteinExistence type="predicted"/>
<name>A0AA48WHV9_9BURK</name>
<accession>A0AA48WHV9</accession>
<evidence type="ECO:0000313" key="1">
    <source>
        <dbReference type="EMBL" id="QPI52326.1"/>
    </source>
</evidence>
<sequence length="166" mass="18188">MTVPREYPGLWRREGIWRSDGSSDTTTLVLWFQSARWHIDSRGFAGTTVVEGARCEWHPEIAFPALGPGIDAGTMRFDGADKVEEIGIDGGYRELWLRIDAGPVRAQRLERDDGALAWLMSGAGWMAWAYGHPGGIAQFNVATRDGDAATLPPQAGNGWRVTASDD</sequence>
<reference evidence="1 2" key="1">
    <citation type="submission" date="2020-11" db="EMBL/GenBank/DDBJ databases">
        <authorList>
            <person name="Sun Q."/>
        </authorList>
    </citation>
    <scope>NUCLEOTIDE SEQUENCE [LARGE SCALE GENOMIC DNA]</scope>
    <source>
        <strain evidence="1 2">P8398</strain>
    </source>
</reference>
<dbReference type="RefSeq" id="WP_206091795.1">
    <property type="nucleotide sequence ID" value="NZ_CP065053.1"/>
</dbReference>
<gene>
    <name evidence="1" type="ORF">IV454_13055</name>
</gene>
<protein>
    <submittedName>
        <fullName evidence="1">Uncharacterized protein</fullName>
    </submittedName>
</protein>
<dbReference type="EMBL" id="CP065053">
    <property type="protein sequence ID" value="QPI52326.1"/>
    <property type="molecule type" value="Genomic_DNA"/>
</dbReference>
<organism evidence="1 2">
    <name type="scientific">Massilia antarctica</name>
    <dbReference type="NCBI Taxonomy" id="2765360"/>
    <lineage>
        <taxon>Bacteria</taxon>
        <taxon>Pseudomonadati</taxon>
        <taxon>Pseudomonadota</taxon>
        <taxon>Betaproteobacteria</taxon>
        <taxon>Burkholderiales</taxon>
        <taxon>Oxalobacteraceae</taxon>
        <taxon>Telluria group</taxon>
        <taxon>Massilia</taxon>
    </lineage>
</organism>
<dbReference type="Proteomes" id="UP000662888">
    <property type="component" value="Chromosome"/>
</dbReference>
<evidence type="ECO:0000313" key="2">
    <source>
        <dbReference type="Proteomes" id="UP000662888"/>
    </source>
</evidence>